<dbReference type="PANTHER" id="PTHR35163:SF12">
    <property type="entry name" value="OS05G0134500 PROTEIN"/>
    <property type="match status" value="1"/>
</dbReference>
<reference evidence="3" key="1">
    <citation type="submission" date="2023-07" db="EMBL/GenBank/DDBJ databases">
        <title>A chromosome-level genome assembly of Lolium multiflorum.</title>
        <authorList>
            <person name="Chen Y."/>
            <person name="Copetti D."/>
            <person name="Kolliker R."/>
            <person name="Studer B."/>
        </authorList>
    </citation>
    <scope>NUCLEOTIDE SEQUENCE</scope>
    <source>
        <strain evidence="3">02402/16</strain>
        <tissue evidence="3">Leaf</tissue>
    </source>
</reference>
<keyword evidence="4" id="KW-1185">Reference proteome</keyword>
<feature type="region of interest" description="Disordered" evidence="2">
    <location>
        <begin position="42"/>
        <end position="89"/>
    </location>
</feature>
<organism evidence="3 4">
    <name type="scientific">Lolium multiflorum</name>
    <name type="common">Italian ryegrass</name>
    <name type="synonym">Lolium perenne subsp. multiflorum</name>
    <dbReference type="NCBI Taxonomy" id="4521"/>
    <lineage>
        <taxon>Eukaryota</taxon>
        <taxon>Viridiplantae</taxon>
        <taxon>Streptophyta</taxon>
        <taxon>Embryophyta</taxon>
        <taxon>Tracheophyta</taxon>
        <taxon>Spermatophyta</taxon>
        <taxon>Magnoliopsida</taxon>
        <taxon>Liliopsida</taxon>
        <taxon>Poales</taxon>
        <taxon>Poaceae</taxon>
        <taxon>BOP clade</taxon>
        <taxon>Pooideae</taxon>
        <taxon>Poodae</taxon>
        <taxon>Poeae</taxon>
        <taxon>Poeae Chloroplast Group 2 (Poeae type)</taxon>
        <taxon>Loliodinae</taxon>
        <taxon>Loliinae</taxon>
        <taxon>Lolium</taxon>
    </lineage>
</organism>
<dbReference type="AlphaFoldDB" id="A0AAD8WNF0"/>
<accession>A0AAD8WNF0</accession>
<dbReference type="Proteomes" id="UP001231189">
    <property type="component" value="Unassembled WGS sequence"/>
</dbReference>
<evidence type="ECO:0000256" key="1">
    <source>
        <dbReference type="SAM" id="Coils"/>
    </source>
</evidence>
<dbReference type="PANTHER" id="PTHR35163">
    <property type="entry name" value="OS02G0467300 PROTEIN"/>
    <property type="match status" value="1"/>
</dbReference>
<keyword evidence="1" id="KW-0175">Coiled coil</keyword>
<proteinExistence type="predicted"/>
<feature type="region of interest" description="Disordered" evidence="2">
    <location>
        <begin position="191"/>
        <end position="220"/>
    </location>
</feature>
<evidence type="ECO:0000313" key="3">
    <source>
        <dbReference type="EMBL" id="KAK1668576.1"/>
    </source>
</evidence>
<sequence length="590" mass="66865">MINWTEAVVALRDSYDQDNGRGKGILKIEDCITEEYRRKSANKTDGNKYMGAEIKKPGSGRSNGKGTGRSNGKASSSRKPAGPSWEIKMESTMKRVMQDLKREIMEELPEICAKDVVKLLNKSGVKYKAYKEPIYMSDQYDYYEGCEVPERKEFVYDKNSDTRSVSVRNEDGDKVSKEAHKEEDYITPARTKCDFLGDGTPDNPWQPAEDFKEASSSEVPSNIFEPALKNMNKEDEHKDAASEGSKSVNSATGKNEDVNGKRKRKLPLKLQYPYIVENRTKRQPRKKPTPAKATPSTNDVEIPQDSTALTAEHIAAAQLFVQLCCKTEENGKKCVYKNDIGVTLTSQRLKVVLDHKWCTDDPPPSHVRRRANAAADMPSWNDGESSSQDSLLSEFANGADLSPMSRVPETMYDPDYAGVHAGPERCHHHLPCHKYVAFDGTNTGRRFLGCGCKDNICETVFWVDQEWPQSLKRALLQLWHSFEEEKETRISGNVEYATANYQLVLEKRELEKKNLELHKQLGSLSTEQEGMVAKSAAELEKVMREKAELQIATLKEDKKKLEYYVADLFNIRDRNQKKMKAIQEISASWE</sequence>
<feature type="coiled-coil region" evidence="1">
    <location>
        <begin position="507"/>
        <end position="564"/>
    </location>
</feature>
<feature type="region of interest" description="Disordered" evidence="2">
    <location>
        <begin position="233"/>
        <end position="263"/>
    </location>
</feature>
<evidence type="ECO:0000313" key="4">
    <source>
        <dbReference type="Proteomes" id="UP001231189"/>
    </source>
</evidence>
<evidence type="ECO:0008006" key="5">
    <source>
        <dbReference type="Google" id="ProtNLM"/>
    </source>
</evidence>
<feature type="region of interest" description="Disordered" evidence="2">
    <location>
        <begin position="275"/>
        <end position="300"/>
    </location>
</feature>
<protein>
    <recommendedName>
        <fullName evidence="5">Zinc finger GRF-type domain-containing protein</fullName>
    </recommendedName>
</protein>
<comment type="caution">
    <text evidence="3">The sequence shown here is derived from an EMBL/GenBank/DDBJ whole genome shotgun (WGS) entry which is preliminary data.</text>
</comment>
<gene>
    <name evidence="3" type="ORF">QYE76_056735</name>
</gene>
<evidence type="ECO:0000256" key="2">
    <source>
        <dbReference type="SAM" id="MobiDB-lite"/>
    </source>
</evidence>
<feature type="region of interest" description="Disordered" evidence="2">
    <location>
        <begin position="362"/>
        <end position="389"/>
    </location>
</feature>
<name>A0AAD8WNF0_LOLMU</name>
<dbReference type="EMBL" id="JAUUTY010000003">
    <property type="protein sequence ID" value="KAK1668576.1"/>
    <property type="molecule type" value="Genomic_DNA"/>
</dbReference>
<feature type="compositionally biased region" description="Polar residues" evidence="2">
    <location>
        <begin position="244"/>
        <end position="253"/>
    </location>
</feature>